<feature type="coiled-coil region" evidence="3">
    <location>
        <begin position="540"/>
        <end position="626"/>
    </location>
</feature>
<dbReference type="PANTHER" id="PTHR31580:SF19">
    <property type="entry name" value="FILAMENT-PLANT-LIKE PROTEIN"/>
    <property type="match status" value="1"/>
</dbReference>
<evidence type="ECO:0000256" key="1">
    <source>
        <dbReference type="ARBA" id="ARBA00005921"/>
    </source>
</evidence>
<name>A0AA86S7I1_9FABA</name>
<sequence length="785" mass="88460">MDRRGWPWKKKSSDKSIKVENEKPASACESGVSILSSVAHVGDQQENSKHKNYVQISMESYTRMSGLEDQVVNLEDQLKALEAKLSSVYSELDNKDNLVKQHAKVAEEAVSGWEKADSEVVSLRRQLESVSLSKLNVDEKTAHLEEALKGCMKQIRTVKEESEHKLHEVILMKSHQWEKIKLELEAQIDNLDEGLRELASENAALRRSLQESSNKIVKLKEEKSEAEGQVELLTKSFQSKEKEISSLKYELHVISKELDIRNEEKSMIMRSAEVANKQHTEDVKNIAKLESECQRLRGLLRKKLPGAAALAQMKLEVESSHHVISAFHQRKATSKSDSLQESEFLSKQLEVLEEETRTLKEALASSNAELQASKNLYAKTAGRLKRLEAEINQERSTQKSILATNYGNSFRRIYSYSSSITSISDNGHEDPESPVESCAASILDHSDIRRIGSVGKFENHRSETISDLMDDFLEVEKMACLSENGDAPLGIISKTIHTAEGMKARCLSSNQSCFDTTNQNIEPEPKSECTDKTAERDEHMQDLMEKKLMLRENMQLLEELKAQLESSHKSCSLTEIQLKCMTESYKSLQTRVEELETENTYLQEKINELKNDLAEEKRSHHDALVRYNEIEEKMRRDKCLVCASNSAANSVKGTAFAFLNSIELVFEVMWDKELAAAEKKLAECQETLSILGRQLQAMCPQIGVTTTQHSKRLQVNEKLAKPTYGWSNSYGSCNSNEIDHAEACSVVSDIQGVVDEFSSHNSGATSRLSDTEGNFWLNSEAGSNH</sequence>
<feature type="coiled-coil region" evidence="3">
    <location>
        <begin position="181"/>
        <end position="243"/>
    </location>
</feature>
<dbReference type="Gramene" id="rna-AYBTSS11_LOCUS4760">
    <property type="protein sequence ID" value="CAJ1930453.1"/>
    <property type="gene ID" value="gene-AYBTSS11_LOCUS4760"/>
</dbReference>
<evidence type="ECO:0008006" key="7">
    <source>
        <dbReference type="Google" id="ProtNLM"/>
    </source>
</evidence>
<evidence type="ECO:0000313" key="5">
    <source>
        <dbReference type="EMBL" id="CAJ1930453.1"/>
    </source>
</evidence>
<dbReference type="Pfam" id="PF05911">
    <property type="entry name" value="FPP"/>
    <property type="match status" value="1"/>
</dbReference>
<evidence type="ECO:0000313" key="6">
    <source>
        <dbReference type="Proteomes" id="UP001189624"/>
    </source>
</evidence>
<dbReference type="AlphaFoldDB" id="A0AA86S7I1"/>
<evidence type="ECO:0000256" key="3">
    <source>
        <dbReference type="SAM" id="Coils"/>
    </source>
</evidence>
<keyword evidence="6" id="KW-1185">Reference proteome</keyword>
<organism evidence="5 6">
    <name type="scientific">Sphenostylis stenocarpa</name>
    <dbReference type="NCBI Taxonomy" id="92480"/>
    <lineage>
        <taxon>Eukaryota</taxon>
        <taxon>Viridiplantae</taxon>
        <taxon>Streptophyta</taxon>
        <taxon>Embryophyta</taxon>
        <taxon>Tracheophyta</taxon>
        <taxon>Spermatophyta</taxon>
        <taxon>Magnoliopsida</taxon>
        <taxon>eudicotyledons</taxon>
        <taxon>Gunneridae</taxon>
        <taxon>Pentapetalae</taxon>
        <taxon>rosids</taxon>
        <taxon>fabids</taxon>
        <taxon>Fabales</taxon>
        <taxon>Fabaceae</taxon>
        <taxon>Papilionoideae</taxon>
        <taxon>50 kb inversion clade</taxon>
        <taxon>NPAAA clade</taxon>
        <taxon>indigoferoid/millettioid clade</taxon>
        <taxon>Phaseoleae</taxon>
        <taxon>Sphenostylis</taxon>
    </lineage>
</organism>
<feature type="coiled-coil region" evidence="3">
    <location>
        <begin position="64"/>
        <end position="98"/>
    </location>
</feature>
<dbReference type="PANTHER" id="PTHR31580">
    <property type="entry name" value="FILAMENT-LIKE PLANT PROTEIN 4"/>
    <property type="match status" value="1"/>
</dbReference>
<feature type="coiled-coil region" evidence="3">
    <location>
        <begin position="335"/>
        <end position="397"/>
    </location>
</feature>
<dbReference type="Proteomes" id="UP001189624">
    <property type="component" value="Chromosome 2"/>
</dbReference>
<comment type="similarity">
    <text evidence="1">Belongs to the FPP family.</text>
</comment>
<evidence type="ECO:0000256" key="2">
    <source>
        <dbReference type="ARBA" id="ARBA00023054"/>
    </source>
</evidence>
<dbReference type="SUPFAM" id="SSF57997">
    <property type="entry name" value="Tropomyosin"/>
    <property type="match status" value="1"/>
</dbReference>
<keyword evidence="2 3" id="KW-0175">Coiled coil</keyword>
<proteinExistence type="inferred from homology"/>
<feature type="region of interest" description="Disordered" evidence="4">
    <location>
        <begin position="1"/>
        <end position="24"/>
    </location>
</feature>
<dbReference type="EMBL" id="OY731399">
    <property type="protein sequence ID" value="CAJ1930453.1"/>
    <property type="molecule type" value="Genomic_DNA"/>
</dbReference>
<feature type="compositionally biased region" description="Basic and acidic residues" evidence="4">
    <location>
        <begin position="1"/>
        <end position="23"/>
    </location>
</feature>
<accession>A0AA86S7I1</accession>
<feature type="region of interest" description="Disordered" evidence="4">
    <location>
        <begin position="760"/>
        <end position="785"/>
    </location>
</feature>
<protein>
    <recommendedName>
        <fullName evidence="7">Filament-like plant protein 5</fullName>
    </recommendedName>
</protein>
<dbReference type="InterPro" id="IPR008587">
    <property type="entry name" value="FPP_plant"/>
</dbReference>
<reference evidence="5" key="1">
    <citation type="submission" date="2023-10" db="EMBL/GenBank/DDBJ databases">
        <authorList>
            <person name="Domelevo Entfellner J.-B."/>
        </authorList>
    </citation>
    <scope>NUCLEOTIDE SEQUENCE</scope>
</reference>
<evidence type="ECO:0000256" key="4">
    <source>
        <dbReference type="SAM" id="MobiDB-lite"/>
    </source>
</evidence>
<gene>
    <name evidence="5" type="ORF">AYBTSS11_LOCUS4760</name>
</gene>